<keyword evidence="7 12" id="KW-0067">ATP-binding</keyword>
<dbReference type="GO" id="GO:0005737">
    <property type="term" value="C:cytoplasm"/>
    <property type="evidence" value="ECO:0007669"/>
    <property type="project" value="UniProtKB-SubCell"/>
</dbReference>
<sequence length="438" mass="48218">MLDILLLRKDLDSAVARLETRKKPQAFLNVEAFQSLEAERKSLQTRTEELQSKRNQLSKQIGMLMGKGEKDAAEAAKAEVGSLKTELEQSATRLEQIQGELHAMLLAVPNLPHDSVPVGADESGNVEARRWGTPKTFDFEVKDHVDVGQPLGLDFDMGVKLSGSRFTVMKGPIARLHRALAQFMIDLQTDSHGYTECYVPYAVNADSLKGTGQLPKFEGDLFAAKKGGQDGEPVPDNAALYLIPTAEVPLTNFVRDVVVAEDQLPIKLTAHSPCFRSEAGSYGRDTRGMIRQHQFDKVEMVQIVHPEKSYEALEEMTGHAEAVLQKLGLPYRVMSLCTGDMGFGSAKTYDLEVWLPAQNTYREISSVSNCEAFQARRLQARFKNAQGKNELVHTLNGSGLAVGRTLVAVLENYQNADGSVTIPEALRPYMGGQTLLKA</sequence>
<evidence type="ECO:0000256" key="4">
    <source>
        <dbReference type="ARBA" id="ARBA00022490"/>
    </source>
</evidence>
<dbReference type="PROSITE" id="PS50862">
    <property type="entry name" value="AA_TRNA_LIGASE_II"/>
    <property type="match status" value="1"/>
</dbReference>
<dbReference type="Proteomes" id="UP000183417">
    <property type="component" value="Unassembled WGS sequence"/>
</dbReference>
<feature type="binding site" evidence="12 13">
    <location>
        <position position="299"/>
    </location>
    <ligand>
        <name>L-serine</name>
        <dbReference type="ChEBI" id="CHEBI:33384"/>
    </ligand>
</feature>
<comment type="catalytic activity">
    <reaction evidence="10 12">
        <text>tRNA(Sec) + L-serine + ATP = L-seryl-tRNA(Sec) + AMP + diphosphate + H(+)</text>
        <dbReference type="Rhea" id="RHEA:42580"/>
        <dbReference type="Rhea" id="RHEA-COMP:9742"/>
        <dbReference type="Rhea" id="RHEA-COMP:10128"/>
        <dbReference type="ChEBI" id="CHEBI:15378"/>
        <dbReference type="ChEBI" id="CHEBI:30616"/>
        <dbReference type="ChEBI" id="CHEBI:33019"/>
        <dbReference type="ChEBI" id="CHEBI:33384"/>
        <dbReference type="ChEBI" id="CHEBI:78442"/>
        <dbReference type="ChEBI" id="CHEBI:78533"/>
        <dbReference type="ChEBI" id="CHEBI:456215"/>
        <dbReference type="EC" id="6.1.1.11"/>
    </reaction>
</comment>
<dbReference type="InterPro" id="IPR042103">
    <property type="entry name" value="SerRS_1_N_sf"/>
</dbReference>
<keyword evidence="15" id="KW-0175">Coiled coil</keyword>
<dbReference type="NCBIfam" id="TIGR00414">
    <property type="entry name" value="serS"/>
    <property type="match status" value="1"/>
</dbReference>
<dbReference type="InterPro" id="IPR033729">
    <property type="entry name" value="SerRS_core"/>
</dbReference>
<comment type="catalytic activity">
    <reaction evidence="11 12">
        <text>tRNA(Ser) + L-serine + ATP = L-seryl-tRNA(Ser) + AMP + diphosphate + H(+)</text>
        <dbReference type="Rhea" id="RHEA:12292"/>
        <dbReference type="Rhea" id="RHEA-COMP:9669"/>
        <dbReference type="Rhea" id="RHEA-COMP:9703"/>
        <dbReference type="ChEBI" id="CHEBI:15378"/>
        <dbReference type="ChEBI" id="CHEBI:30616"/>
        <dbReference type="ChEBI" id="CHEBI:33019"/>
        <dbReference type="ChEBI" id="CHEBI:33384"/>
        <dbReference type="ChEBI" id="CHEBI:78442"/>
        <dbReference type="ChEBI" id="CHEBI:78533"/>
        <dbReference type="ChEBI" id="CHEBI:456215"/>
        <dbReference type="EC" id="6.1.1.11"/>
    </reaction>
</comment>
<accession>A0A1H3TP45</accession>
<organism evidence="17 18">
    <name type="scientific">Delftia lacustris</name>
    <dbReference type="NCBI Taxonomy" id="558537"/>
    <lineage>
        <taxon>Bacteria</taxon>
        <taxon>Pseudomonadati</taxon>
        <taxon>Pseudomonadota</taxon>
        <taxon>Betaproteobacteria</taxon>
        <taxon>Burkholderiales</taxon>
        <taxon>Comamonadaceae</taxon>
        <taxon>Delftia</taxon>
    </lineage>
</organism>
<evidence type="ECO:0000256" key="6">
    <source>
        <dbReference type="ARBA" id="ARBA00022741"/>
    </source>
</evidence>
<dbReference type="PANTHER" id="PTHR43697:SF1">
    <property type="entry name" value="SERINE--TRNA LIGASE"/>
    <property type="match status" value="1"/>
</dbReference>
<comment type="similarity">
    <text evidence="3 12">Belongs to the class-II aminoacyl-tRNA synthetase family. Type-1 seryl-tRNA synthetase subfamily.</text>
</comment>
<evidence type="ECO:0000256" key="2">
    <source>
        <dbReference type="ARBA" id="ARBA00005045"/>
    </source>
</evidence>
<comment type="subcellular location">
    <subcellularLocation>
        <location evidence="1 12">Cytoplasm</location>
    </subcellularLocation>
</comment>
<evidence type="ECO:0000256" key="14">
    <source>
        <dbReference type="PIRSR" id="PIRSR001529-2"/>
    </source>
</evidence>
<evidence type="ECO:0000256" key="11">
    <source>
        <dbReference type="ARBA" id="ARBA00048823"/>
    </source>
</evidence>
<dbReference type="HAMAP" id="MF_00176">
    <property type="entry name" value="Ser_tRNA_synth_type1"/>
    <property type="match status" value="1"/>
</dbReference>
<keyword evidence="8 12" id="KW-0648">Protein biosynthesis</keyword>
<dbReference type="GO" id="GO:0005524">
    <property type="term" value="F:ATP binding"/>
    <property type="evidence" value="ECO:0007669"/>
    <property type="project" value="UniProtKB-UniRule"/>
</dbReference>
<feature type="coiled-coil region" evidence="15">
    <location>
        <begin position="33"/>
        <end position="93"/>
    </location>
</feature>
<dbReference type="InterPro" id="IPR006195">
    <property type="entry name" value="aa-tRNA-synth_II"/>
</dbReference>
<keyword evidence="4 12" id="KW-0963">Cytoplasm</keyword>
<evidence type="ECO:0000259" key="16">
    <source>
        <dbReference type="PROSITE" id="PS50862"/>
    </source>
</evidence>
<comment type="pathway">
    <text evidence="2 12">Aminoacyl-tRNA biosynthesis; selenocysteinyl-tRNA(Sec) biosynthesis; L-seryl-tRNA(Sec) from L-serine and tRNA(Sec): step 1/1.</text>
</comment>
<proteinExistence type="inferred from homology"/>
<evidence type="ECO:0000256" key="3">
    <source>
        <dbReference type="ARBA" id="ARBA00010728"/>
    </source>
</evidence>
<dbReference type="UniPathway" id="UPA00906">
    <property type="reaction ID" value="UER00895"/>
</dbReference>
<evidence type="ECO:0000256" key="9">
    <source>
        <dbReference type="ARBA" id="ARBA00023146"/>
    </source>
</evidence>
<dbReference type="GO" id="GO:0004828">
    <property type="term" value="F:serine-tRNA ligase activity"/>
    <property type="evidence" value="ECO:0007669"/>
    <property type="project" value="UniProtKB-UniRule"/>
</dbReference>
<name>A0A1H3TP45_9BURK</name>
<comment type="function">
    <text evidence="12">Catalyzes the attachment of serine to tRNA(Ser). Is also able to aminoacylate tRNA(Sec) with serine, to form the misacylated tRNA L-seryl-tRNA(Sec), which will be further converted into selenocysteinyl-tRNA(Sec).</text>
</comment>
<protein>
    <recommendedName>
        <fullName evidence="12">Serine--tRNA ligase</fullName>
        <ecNumber evidence="12">6.1.1.11</ecNumber>
    </recommendedName>
    <alternativeName>
        <fullName evidence="12">Seryl-tRNA synthetase</fullName>
        <shortName evidence="12">SerRS</shortName>
    </alternativeName>
    <alternativeName>
        <fullName evidence="12">Seryl-tRNA(Ser/Sec) synthetase</fullName>
    </alternativeName>
</protein>
<evidence type="ECO:0000313" key="17">
    <source>
        <dbReference type="EMBL" id="SDZ52004.1"/>
    </source>
</evidence>
<feature type="binding site" evidence="13">
    <location>
        <position position="276"/>
    </location>
    <ligand>
        <name>L-serine</name>
        <dbReference type="ChEBI" id="CHEBI:33384"/>
    </ligand>
</feature>
<dbReference type="InterPro" id="IPR015866">
    <property type="entry name" value="Ser-tRNA-synth_1_N"/>
</dbReference>
<feature type="domain" description="Aminoacyl-transfer RNA synthetases class-II family profile" evidence="16">
    <location>
        <begin position="175"/>
        <end position="423"/>
    </location>
</feature>
<dbReference type="CDD" id="cd00770">
    <property type="entry name" value="SerRS_core"/>
    <property type="match status" value="1"/>
</dbReference>
<dbReference type="Pfam" id="PF00587">
    <property type="entry name" value="tRNA-synt_2b"/>
    <property type="match status" value="1"/>
</dbReference>
<evidence type="ECO:0000256" key="5">
    <source>
        <dbReference type="ARBA" id="ARBA00022598"/>
    </source>
</evidence>
<dbReference type="RefSeq" id="WP_074923657.1">
    <property type="nucleotide sequence ID" value="NZ_CP141274.1"/>
</dbReference>
<dbReference type="InterPro" id="IPR010978">
    <property type="entry name" value="tRNA-bd_arm"/>
</dbReference>
<reference evidence="17 18" key="1">
    <citation type="submission" date="2016-10" db="EMBL/GenBank/DDBJ databases">
        <authorList>
            <person name="de Groot N.N."/>
        </authorList>
    </citation>
    <scope>NUCLEOTIDE SEQUENCE [LARGE SCALE GENOMIC DNA]</scope>
    <source>
        <strain evidence="17 18">LMG 24775</strain>
    </source>
</reference>
<dbReference type="SUPFAM" id="SSF46589">
    <property type="entry name" value="tRNA-binding arm"/>
    <property type="match status" value="1"/>
</dbReference>
<evidence type="ECO:0000313" key="18">
    <source>
        <dbReference type="Proteomes" id="UP000183417"/>
    </source>
</evidence>
<dbReference type="Gene3D" id="3.30.930.10">
    <property type="entry name" value="Bira Bifunctional Protein, Domain 2"/>
    <property type="match status" value="1"/>
</dbReference>
<feature type="binding site" evidence="12">
    <location>
        <position position="398"/>
    </location>
    <ligand>
        <name>L-serine</name>
        <dbReference type="ChEBI" id="CHEBI:33384"/>
    </ligand>
</feature>
<comment type="subunit">
    <text evidence="12">Homodimer. The tRNA molecule binds across the dimer.</text>
</comment>
<gene>
    <name evidence="12" type="primary">serS</name>
    <name evidence="17" type="ORF">SAMN05421547_13128</name>
</gene>
<evidence type="ECO:0000256" key="13">
    <source>
        <dbReference type="PIRSR" id="PIRSR001529-1"/>
    </source>
</evidence>
<dbReference type="GO" id="GO:0016260">
    <property type="term" value="P:selenocysteine biosynthetic process"/>
    <property type="evidence" value="ECO:0007669"/>
    <property type="project" value="UniProtKB-UniRule"/>
</dbReference>
<dbReference type="GeneID" id="94694425"/>
<dbReference type="GO" id="GO:0006434">
    <property type="term" value="P:seryl-tRNA aminoacylation"/>
    <property type="evidence" value="ECO:0007669"/>
    <property type="project" value="UniProtKB-UniRule"/>
</dbReference>
<dbReference type="PIRSF" id="PIRSF001529">
    <property type="entry name" value="Ser-tRNA-synth_IIa"/>
    <property type="match status" value="1"/>
</dbReference>
<comment type="domain">
    <text evidence="12">Consists of two distinct domains, a catalytic core and a N-terminal extension that is involved in tRNA binding.</text>
</comment>
<evidence type="ECO:0000256" key="8">
    <source>
        <dbReference type="ARBA" id="ARBA00022917"/>
    </source>
</evidence>
<evidence type="ECO:0000256" key="1">
    <source>
        <dbReference type="ARBA" id="ARBA00004496"/>
    </source>
</evidence>
<dbReference type="SUPFAM" id="SSF55681">
    <property type="entry name" value="Class II aaRS and biotin synthetases"/>
    <property type="match status" value="1"/>
</dbReference>
<dbReference type="Gene3D" id="1.10.287.40">
    <property type="entry name" value="Serine-tRNA synthetase, tRNA binding domain"/>
    <property type="match status" value="1"/>
</dbReference>
<feature type="binding site" evidence="12">
    <location>
        <begin position="245"/>
        <end position="247"/>
    </location>
    <ligand>
        <name>L-serine</name>
        <dbReference type="ChEBI" id="CHEBI:33384"/>
    </ligand>
</feature>
<dbReference type="Pfam" id="PF02403">
    <property type="entry name" value="Seryl_tRNA_N"/>
    <property type="match status" value="1"/>
</dbReference>
<dbReference type="AlphaFoldDB" id="A0A1H3TP45"/>
<dbReference type="InterPro" id="IPR045864">
    <property type="entry name" value="aa-tRNA-synth_II/BPL/LPL"/>
</dbReference>
<dbReference type="PRINTS" id="PR00981">
    <property type="entry name" value="TRNASYNTHSER"/>
</dbReference>
<keyword evidence="5 12" id="KW-0436">Ligase</keyword>
<dbReference type="PANTHER" id="PTHR43697">
    <property type="entry name" value="SERYL-TRNA SYNTHETASE"/>
    <property type="match status" value="1"/>
</dbReference>
<dbReference type="EMBL" id="FNPE01000031">
    <property type="protein sequence ID" value="SDZ52004.1"/>
    <property type="molecule type" value="Genomic_DNA"/>
</dbReference>
<feature type="binding site" evidence="12 14">
    <location>
        <begin position="276"/>
        <end position="278"/>
    </location>
    <ligand>
        <name>ATP</name>
        <dbReference type="ChEBI" id="CHEBI:30616"/>
    </ligand>
</feature>
<keyword evidence="6 12" id="KW-0547">Nucleotide-binding</keyword>
<evidence type="ECO:0000256" key="12">
    <source>
        <dbReference type="HAMAP-Rule" id="MF_00176"/>
    </source>
</evidence>
<evidence type="ECO:0000256" key="10">
    <source>
        <dbReference type="ARBA" id="ARBA00047929"/>
    </source>
</evidence>
<dbReference type="InterPro" id="IPR002314">
    <property type="entry name" value="aa-tRNA-synt_IIb"/>
</dbReference>
<feature type="binding site" evidence="13">
    <location>
        <position position="396"/>
    </location>
    <ligand>
        <name>L-serine</name>
        <dbReference type="ChEBI" id="CHEBI:33384"/>
    </ligand>
</feature>
<keyword evidence="9 12" id="KW-0030">Aminoacyl-tRNA synthetase</keyword>
<feature type="binding site" evidence="13">
    <location>
        <position position="245"/>
    </location>
    <ligand>
        <name>L-serine</name>
        <dbReference type="ChEBI" id="CHEBI:33384"/>
    </ligand>
</feature>
<feature type="binding site" evidence="12 14">
    <location>
        <begin position="363"/>
        <end position="366"/>
    </location>
    <ligand>
        <name>ATP</name>
        <dbReference type="ChEBI" id="CHEBI:30616"/>
    </ligand>
</feature>
<dbReference type="EC" id="6.1.1.11" evidence="12"/>
<evidence type="ECO:0000256" key="7">
    <source>
        <dbReference type="ARBA" id="ARBA00022840"/>
    </source>
</evidence>
<evidence type="ECO:0000256" key="15">
    <source>
        <dbReference type="SAM" id="Coils"/>
    </source>
</evidence>
<dbReference type="InterPro" id="IPR002317">
    <property type="entry name" value="Ser-tRNA-ligase_type_1"/>
</dbReference>
<comment type="caution">
    <text evidence="12">Lacks conserved residue(s) required for the propagation of feature annotation.</text>
</comment>